<dbReference type="InterPro" id="IPR000999">
    <property type="entry name" value="RNase_III_dom"/>
</dbReference>
<proteinExistence type="predicted"/>
<feature type="domain" description="RNase III" evidence="2">
    <location>
        <begin position="343"/>
        <end position="485"/>
    </location>
</feature>
<evidence type="ECO:0000256" key="1">
    <source>
        <dbReference type="ARBA" id="ARBA00022801"/>
    </source>
</evidence>
<evidence type="ECO:0000313" key="4">
    <source>
        <dbReference type="Proteomes" id="UP001431209"/>
    </source>
</evidence>
<feature type="domain" description="RNase III" evidence="2">
    <location>
        <begin position="176"/>
        <end position="301"/>
    </location>
</feature>
<dbReference type="Pfam" id="PF00636">
    <property type="entry name" value="Ribonuclease_3"/>
    <property type="match status" value="1"/>
</dbReference>
<sequence length="643" mass="73689">MSKGNKNFFVYKIDLGKQETGTNEGSVVVLYPHRLYSPYFYSVDVKFTFKMHLSLTQDNLKKLDRIMHTLFKEISSVKPSTSIPTKMQLNTSGNNLYFIPISKQSKLVKQDEQEAIEEELKDGPYNDLQHFLKTLGLKAEQVEVPELIATSPDSTAPHWSSIATLIQNLIDHYQVLPELEEKIQTNYKNKFLLHRALSQSGQGGYSIDVSQNRRLHYLGDTILDVLVARHCVSKYYGFPYDQIKENKLYYCRNSTLEQMCIDNDWKLINYVPGHSRGKLDRKKVNADIIESLIATMYLEEPDMSLCERFCNTFLFEEPAPIDDKKKSKFVVSKVLGSEQRKFLLLLQEQLGIKFNDIDVLHNSVTIDPNADHRRNYGQELYYMMGESLVRYLITDHQVTDHPYATSACFHCARDCYLSGSFMVKMFDRLFPDKKFKMFYEKHKKGQSGFGAGVIANKESQGYQMSTNTRRMVFTSLLGAYYIDQNYSVEAMDHCDRIVKEYITSQDNPSYRVWDLVVAHFKAVPNITFSREFLPRGTAGAYFNVLFTGALPLAIAPSKIDCVSKAGKLLDIIEKYGDGETFTTAEQLEELWGKHSKGREKLFDPEDSLKLLAYSTPYTGTMGGLKRANANATLLSNINKKRKI</sequence>
<dbReference type="EMBL" id="JAOPGA020000623">
    <property type="protein sequence ID" value="KAL0480047.1"/>
    <property type="molecule type" value="Genomic_DNA"/>
</dbReference>
<dbReference type="Proteomes" id="UP001431209">
    <property type="component" value="Unassembled WGS sequence"/>
</dbReference>
<dbReference type="GO" id="GO:0006396">
    <property type="term" value="P:RNA processing"/>
    <property type="evidence" value="ECO:0007669"/>
    <property type="project" value="InterPro"/>
</dbReference>
<dbReference type="AlphaFoldDB" id="A0AAW2YRN9"/>
<name>A0AAW2YRN9_9EUKA</name>
<reference evidence="3 4" key="1">
    <citation type="submission" date="2024-03" db="EMBL/GenBank/DDBJ databases">
        <title>The Acrasis kona genome and developmental transcriptomes reveal deep origins of eukaryotic multicellular pathways.</title>
        <authorList>
            <person name="Sheikh S."/>
            <person name="Fu C.-J."/>
            <person name="Brown M.W."/>
            <person name="Baldauf S.L."/>
        </authorList>
    </citation>
    <scope>NUCLEOTIDE SEQUENCE [LARGE SCALE GENOMIC DNA]</scope>
    <source>
        <strain evidence="3 4">ATCC MYA-3509</strain>
    </source>
</reference>
<dbReference type="Gene3D" id="1.10.1520.10">
    <property type="entry name" value="Ribonuclease III domain"/>
    <property type="match status" value="2"/>
</dbReference>
<evidence type="ECO:0000259" key="2">
    <source>
        <dbReference type="PROSITE" id="PS50142"/>
    </source>
</evidence>
<dbReference type="PANTHER" id="PTHR14950:SF37">
    <property type="entry name" value="ENDORIBONUCLEASE DICER"/>
    <property type="match status" value="1"/>
</dbReference>
<dbReference type="CDD" id="cd00593">
    <property type="entry name" value="RIBOc"/>
    <property type="match status" value="1"/>
</dbReference>
<dbReference type="GO" id="GO:0004525">
    <property type="term" value="F:ribonuclease III activity"/>
    <property type="evidence" value="ECO:0007669"/>
    <property type="project" value="InterPro"/>
</dbReference>
<dbReference type="SMART" id="SM00535">
    <property type="entry name" value="RIBOc"/>
    <property type="match status" value="1"/>
</dbReference>
<keyword evidence="1" id="KW-0378">Hydrolase</keyword>
<dbReference type="InterPro" id="IPR036389">
    <property type="entry name" value="RNase_III_sf"/>
</dbReference>
<accession>A0AAW2YRN9</accession>
<evidence type="ECO:0000313" key="3">
    <source>
        <dbReference type="EMBL" id="KAL0480047.1"/>
    </source>
</evidence>
<protein>
    <recommendedName>
        <fullName evidence="2">RNase III domain-containing protein</fullName>
    </recommendedName>
</protein>
<dbReference type="PANTHER" id="PTHR14950">
    <property type="entry name" value="DICER-RELATED"/>
    <property type="match status" value="1"/>
</dbReference>
<organism evidence="3 4">
    <name type="scientific">Acrasis kona</name>
    <dbReference type="NCBI Taxonomy" id="1008807"/>
    <lineage>
        <taxon>Eukaryota</taxon>
        <taxon>Discoba</taxon>
        <taxon>Heterolobosea</taxon>
        <taxon>Tetramitia</taxon>
        <taxon>Eutetramitia</taxon>
        <taxon>Acrasidae</taxon>
        <taxon>Acrasis</taxon>
    </lineage>
</organism>
<dbReference type="SUPFAM" id="SSF69065">
    <property type="entry name" value="RNase III domain-like"/>
    <property type="match status" value="2"/>
</dbReference>
<gene>
    <name evidence="3" type="ORF">AKO1_010908</name>
</gene>
<keyword evidence="4" id="KW-1185">Reference proteome</keyword>
<comment type="caution">
    <text evidence="3">The sequence shown here is derived from an EMBL/GenBank/DDBJ whole genome shotgun (WGS) entry which is preliminary data.</text>
</comment>
<dbReference type="PROSITE" id="PS50142">
    <property type="entry name" value="RNASE_3_2"/>
    <property type="match status" value="2"/>
</dbReference>